<evidence type="ECO:0000313" key="1">
    <source>
        <dbReference type="EMBL" id="MDH1334975.1"/>
    </source>
</evidence>
<accession>A0AA42Q0N2</accession>
<name>A0AA42Q0N2_9BURK</name>
<evidence type="ECO:0008006" key="3">
    <source>
        <dbReference type="Google" id="ProtNLM"/>
    </source>
</evidence>
<comment type="caution">
    <text evidence="1">The sequence shown here is derived from an EMBL/GenBank/DDBJ whole genome shotgun (WGS) entry which is preliminary data.</text>
</comment>
<dbReference type="AlphaFoldDB" id="A0AA42Q0N2"/>
<evidence type="ECO:0000313" key="2">
    <source>
        <dbReference type="Proteomes" id="UP001161065"/>
    </source>
</evidence>
<sequence length="444" mass="50253">MSAELSLVAALQALWDIPPPGPENLWGSREFIAVKELLIKHYHNGKSTFGLEVSIGNALRSLGLRYSIPHLPTQPGLELSQVASALVHEFQRTTIRRRYLCPLDMADDLPPLLFGNAKLGRFTAAELECLFDAPRLERCFPDIRLDVLRLSQFHWLVIEEDVSVRGESGNRQFSFLDFPMNKDPGEIVPHGGRFPAVVERALFLLLLAPWEAWSEMPEVDWRGFQIPWIYTLDDDLCTFPAPPPAPKRLSWEPYQHQVDHDEWVESERPLCLRTFATAEDIRQDLDSCWARLQVPSTLNSDLFSTPVEHFLVRAFLSDGIDEVMAHLIVIEAAFGTEADHKKKLRLPGDSYAESATRRVAARLSAAIGKPGAAKEYLDLYDMRCTYIHGRHEGRIISTQQRVLARRLAREATNALVDLAQKTQLRENILLDLLNQGVANLPPKT</sequence>
<protein>
    <recommendedName>
        <fullName evidence="3">Apea-like HEPN domain-containing protein</fullName>
    </recommendedName>
</protein>
<organism evidence="1 2">
    <name type="scientific">Comamonas thiooxydans</name>
    <dbReference type="NCBI Taxonomy" id="363952"/>
    <lineage>
        <taxon>Bacteria</taxon>
        <taxon>Pseudomonadati</taxon>
        <taxon>Pseudomonadota</taxon>
        <taxon>Betaproteobacteria</taxon>
        <taxon>Burkholderiales</taxon>
        <taxon>Comamonadaceae</taxon>
        <taxon>Comamonas</taxon>
    </lineage>
</organism>
<dbReference type="Proteomes" id="UP001161065">
    <property type="component" value="Unassembled WGS sequence"/>
</dbReference>
<dbReference type="EMBL" id="JAOCEK010000009">
    <property type="protein sequence ID" value="MDH1334975.1"/>
    <property type="molecule type" value="Genomic_DNA"/>
</dbReference>
<reference evidence="1" key="1">
    <citation type="submission" date="2022-09" db="EMBL/GenBank/DDBJ databases">
        <title>Intensive care unit water sources are persistently colonized with multi-drug resistant bacteria and are the site of extensive horizontal gene transfer of antibiotic resistance genes.</title>
        <authorList>
            <person name="Diorio-Toth L."/>
        </authorList>
    </citation>
    <scope>NUCLEOTIDE SEQUENCE</scope>
    <source>
        <strain evidence="1">GD03832</strain>
    </source>
</reference>
<dbReference type="RefSeq" id="WP_280008336.1">
    <property type="nucleotide sequence ID" value="NZ_JAOCEK010000009.1"/>
</dbReference>
<gene>
    <name evidence="1" type="ORF">N5D63_12595</name>
</gene>
<proteinExistence type="predicted"/>